<dbReference type="KEGG" id="abas:ACPOL_1998"/>
<dbReference type="Proteomes" id="UP000253606">
    <property type="component" value="Chromosome"/>
</dbReference>
<evidence type="ECO:0000313" key="2">
    <source>
        <dbReference type="Proteomes" id="UP000253606"/>
    </source>
</evidence>
<organism evidence="1 2">
    <name type="scientific">Acidisarcina polymorpha</name>
    <dbReference type="NCBI Taxonomy" id="2211140"/>
    <lineage>
        <taxon>Bacteria</taxon>
        <taxon>Pseudomonadati</taxon>
        <taxon>Acidobacteriota</taxon>
        <taxon>Terriglobia</taxon>
        <taxon>Terriglobales</taxon>
        <taxon>Acidobacteriaceae</taxon>
        <taxon>Acidisarcina</taxon>
    </lineage>
</organism>
<evidence type="ECO:0000313" key="1">
    <source>
        <dbReference type="EMBL" id="AXC11334.1"/>
    </source>
</evidence>
<reference evidence="1 2" key="1">
    <citation type="journal article" date="2018" name="Front. Microbiol.">
        <title>Hydrolytic Capabilities as a Key to Environmental Success: Chitinolytic and Cellulolytic Acidobacteria From Acidic Sub-arctic Soils and Boreal Peatlands.</title>
        <authorList>
            <person name="Belova S.E."/>
            <person name="Ravin N.V."/>
            <person name="Pankratov T.A."/>
            <person name="Rakitin A.L."/>
            <person name="Ivanova A.A."/>
            <person name="Beletsky A.V."/>
            <person name="Mardanov A.V."/>
            <person name="Sinninghe Damste J.S."/>
            <person name="Dedysh S.N."/>
        </authorList>
    </citation>
    <scope>NUCLEOTIDE SEQUENCE [LARGE SCALE GENOMIC DNA]</scope>
    <source>
        <strain evidence="1 2">SBC82</strain>
    </source>
</reference>
<proteinExistence type="predicted"/>
<sequence length="42" mass="4891">MAFFQLVLLSITGHLQPLKFRYRPNADYLIVDSRFYGSPEEG</sequence>
<dbReference type="AlphaFoldDB" id="A0A2Z5FXU0"/>
<protein>
    <submittedName>
        <fullName evidence="1">Uncharacterized protein</fullName>
    </submittedName>
</protein>
<accession>A0A2Z5FXU0</accession>
<keyword evidence="2" id="KW-1185">Reference proteome</keyword>
<dbReference type="EMBL" id="CP030840">
    <property type="protein sequence ID" value="AXC11334.1"/>
    <property type="molecule type" value="Genomic_DNA"/>
</dbReference>
<name>A0A2Z5FXU0_9BACT</name>
<gene>
    <name evidence="1" type="ORF">ACPOL_1998</name>
</gene>